<dbReference type="Proteomes" id="UP000241208">
    <property type="component" value="Unassembled WGS sequence"/>
</dbReference>
<dbReference type="InterPro" id="IPR027417">
    <property type="entry name" value="P-loop_NTPase"/>
</dbReference>
<dbReference type="AlphaFoldDB" id="A0A2T4LRI1"/>
<evidence type="ECO:0000313" key="12">
    <source>
        <dbReference type="EMBL" id="PTF65949.1"/>
    </source>
</evidence>
<dbReference type="GO" id="GO:0004020">
    <property type="term" value="F:adenylylsulfate kinase activity"/>
    <property type="evidence" value="ECO:0007669"/>
    <property type="project" value="UniProtKB-UniRule"/>
</dbReference>
<dbReference type="InterPro" id="IPR059117">
    <property type="entry name" value="APS_kinase_dom"/>
</dbReference>
<proteinExistence type="inferred from homology"/>
<dbReference type="NCBIfam" id="NF003013">
    <property type="entry name" value="PRK03846.1"/>
    <property type="match status" value="1"/>
</dbReference>
<keyword evidence="9" id="KW-0597">Phosphoprotein</keyword>
<evidence type="ECO:0000256" key="2">
    <source>
        <dbReference type="ARBA" id="ARBA00002632"/>
    </source>
</evidence>
<dbReference type="NCBIfam" id="TIGR00455">
    <property type="entry name" value="apsK"/>
    <property type="match status" value="1"/>
</dbReference>
<dbReference type="Pfam" id="PF01583">
    <property type="entry name" value="APS_kinase"/>
    <property type="match status" value="1"/>
</dbReference>
<gene>
    <name evidence="9 12" type="primary">cysC</name>
    <name evidence="12" type="ORF">BUY34_08570</name>
</gene>
<evidence type="ECO:0000256" key="6">
    <source>
        <dbReference type="ARBA" id="ARBA00022741"/>
    </source>
</evidence>
<evidence type="ECO:0000256" key="1">
    <source>
        <dbReference type="ARBA" id="ARBA00001823"/>
    </source>
</evidence>
<accession>A0A2T4LRI1</accession>
<evidence type="ECO:0000256" key="7">
    <source>
        <dbReference type="ARBA" id="ARBA00022777"/>
    </source>
</evidence>
<evidence type="ECO:0000256" key="4">
    <source>
        <dbReference type="ARBA" id="ARBA00007008"/>
    </source>
</evidence>
<organism evidence="12 13">
    <name type="scientific">Staphylococcus cohnii</name>
    <dbReference type="NCBI Taxonomy" id="29382"/>
    <lineage>
        <taxon>Bacteria</taxon>
        <taxon>Bacillati</taxon>
        <taxon>Bacillota</taxon>
        <taxon>Bacilli</taxon>
        <taxon>Bacillales</taxon>
        <taxon>Staphylococcaceae</taxon>
        <taxon>Staphylococcus</taxon>
        <taxon>Staphylococcus cohnii species complex</taxon>
    </lineage>
</organism>
<evidence type="ECO:0000256" key="10">
    <source>
        <dbReference type="RuleBase" id="RU004347"/>
    </source>
</evidence>
<dbReference type="UniPathway" id="UPA00140">
    <property type="reaction ID" value="UER00205"/>
</dbReference>
<dbReference type="GO" id="GO:0005524">
    <property type="term" value="F:ATP binding"/>
    <property type="evidence" value="ECO:0007669"/>
    <property type="project" value="UniProtKB-UniRule"/>
</dbReference>
<dbReference type="EC" id="2.7.1.25" evidence="9 10"/>
<keyword evidence="6 9" id="KW-0547">Nucleotide-binding</keyword>
<dbReference type="GO" id="GO:0070814">
    <property type="term" value="P:hydrogen sulfide biosynthetic process"/>
    <property type="evidence" value="ECO:0007669"/>
    <property type="project" value="UniProtKB-UniRule"/>
</dbReference>
<dbReference type="STRING" id="29382.BZ166_04160"/>
<feature type="active site" description="Phosphoserine intermediate" evidence="9">
    <location>
        <position position="108"/>
    </location>
</feature>
<comment type="pathway">
    <text evidence="3 9 10">Sulfur metabolism; hydrogen sulfide biosynthesis; sulfite from sulfate: step 2/3.</text>
</comment>
<feature type="binding site" evidence="9">
    <location>
        <begin position="34"/>
        <end position="41"/>
    </location>
    <ligand>
        <name>ATP</name>
        <dbReference type="ChEBI" id="CHEBI:30616"/>
    </ligand>
</feature>
<dbReference type="CDD" id="cd02027">
    <property type="entry name" value="APSK"/>
    <property type="match status" value="1"/>
</dbReference>
<feature type="domain" description="APS kinase" evidence="11">
    <location>
        <begin position="26"/>
        <end position="176"/>
    </location>
</feature>
<dbReference type="GO" id="GO:0000103">
    <property type="term" value="P:sulfate assimilation"/>
    <property type="evidence" value="ECO:0007669"/>
    <property type="project" value="UniProtKB-UniRule"/>
</dbReference>
<dbReference type="PANTHER" id="PTHR11055">
    <property type="entry name" value="BIFUNCTIONAL 3'-PHOSPHOADENOSINE 5'-PHOSPHOSULFATE SYNTHASE"/>
    <property type="match status" value="1"/>
</dbReference>
<keyword evidence="5 9" id="KW-0808">Transferase</keyword>
<dbReference type="FunFam" id="3.40.50.300:FF:000212">
    <property type="entry name" value="Adenylyl-sulfate kinase"/>
    <property type="match status" value="1"/>
</dbReference>
<dbReference type="SUPFAM" id="SSF52540">
    <property type="entry name" value="P-loop containing nucleoside triphosphate hydrolases"/>
    <property type="match status" value="1"/>
</dbReference>
<evidence type="ECO:0000256" key="3">
    <source>
        <dbReference type="ARBA" id="ARBA00004806"/>
    </source>
</evidence>
<evidence type="ECO:0000256" key="9">
    <source>
        <dbReference type="HAMAP-Rule" id="MF_00065"/>
    </source>
</evidence>
<dbReference type="Gene3D" id="3.40.50.300">
    <property type="entry name" value="P-loop containing nucleotide triphosphate hydrolases"/>
    <property type="match status" value="1"/>
</dbReference>
<dbReference type="HAMAP" id="MF_00065">
    <property type="entry name" value="Adenylyl_sulf_kinase"/>
    <property type="match status" value="1"/>
</dbReference>
<keyword evidence="7 9" id="KW-0418">Kinase</keyword>
<comment type="caution">
    <text evidence="12">The sequence shown here is derived from an EMBL/GenBank/DDBJ whole genome shotgun (WGS) entry which is preliminary data.</text>
</comment>
<evidence type="ECO:0000259" key="11">
    <source>
        <dbReference type="Pfam" id="PF01583"/>
    </source>
</evidence>
<protein>
    <recommendedName>
        <fullName evidence="9 10">Adenylyl-sulfate kinase</fullName>
        <ecNumber evidence="9 10">2.7.1.25</ecNumber>
    </recommendedName>
    <alternativeName>
        <fullName evidence="9">APS kinase</fullName>
    </alternativeName>
    <alternativeName>
        <fullName evidence="9">ATP adenosine-5'-phosphosulfate 3'-phosphotransferase</fullName>
    </alternativeName>
    <alternativeName>
        <fullName evidence="9">Adenosine-5'-phosphosulfate kinase</fullName>
    </alternativeName>
</protein>
<dbReference type="PANTHER" id="PTHR11055:SF1">
    <property type="entry name" value="PAPS SYNTHETASE, ISOFORM D"/>
    <property type="match status" value="1"/>
</dbReference>
<dbReference type="RefSeq" id="WP_107384186.1">
    <property type="nucleotide sequence ID" value="NZ_CP188078.1"/>
</dbReference>
<comment type="catalytic activity">
    <reaction evidence="1 9 10">
        <text>adenosine 5'-phosphosulfate + ATP = 3'-phosphoadenylyl sulfate + ADP + H(+)</text>
        <dbReference type="Rhea" id="RHEA:24152"/>
        <dbReference type="ChEBI" id="CHEBI:15378"/>
        <dbReference type="ChEBI" id="CHEBI:30616"/>
        <dbReference type="ChEBI" id="CHEBI:58243"/>
        <dbReference type="ChEBI" id="CHEBI:58339"/>
        <dbReference type="ChEBI" id="CHEBI:456216"/>
        <dbReference type="EC" id="2.7.1.25"/>
    </reaction>
</comment>
<comment type="function">
    <text evidence="2 9 10">Catalyzes the synthesis of activated sulfate.</text>
</comment>
<evidence type="ECO:0000256" key="8">
    <source>
        <dbReference type="ARBA" id="ARBA00022840"/>
    </source>
</evidence>
<dbReference type="InterPro" id="IPR002891">
    <property type="entry name" value="APS"/>
</dbReference>
<comment type="similarity">
    <text evidence="4 9 10">Belongs to the APS kinase family.</text>
</comment>
<name>A0A2T4LRI1_9STAP</name>
<reference evidence="12 13" key="1">
    <citation type="journal article" date="2016" name="Front. Microbiol.">
        <title>Comprehensive Phylogenetic Analysis of Bovine Non-aureus Staphylococci Species Based on Whole-Genome Sequencing.</title>
        <authorList>
            <person name="Naushad S."/>
            <person name="Barkema H.W."/>
            <person name="Luby C."/>
            <person name="Condas L.A."/>
            <person name="Nobrega D.B."/>
            <person name="Carson D.A."/>
            <person name="De Buck J."/>
        </authorList>
    </citation>
    <scope>NUCLEOTIDE SEQUENCE [LARGE SCALE GENOMIC DNA]</scope>
    <source>
        <strain evidence="12 13">SNUC 3829</strain>
    </source>
</reference>
<evidence type="ECO:0000256" key="5">
    <source>
        <dbReference type="ARBA" id="ARBA00022679"/>
    </source>
</evidence>
<keyword evidence="8 9" id="KW-0067">ATP-binding</keyword>
<evidence type="ECO:0000313" key="13">
    <source>
        <dbReference type="Proteomes" id="UP000241208"/>
    </source>
</evidence>
<dbReference type="EMBL" id="PYZR01000096">
    <property type="protein sequence ID" value="PTF65949.1"/>
    <property type="molecule type" value="Genomic_DNA"/>
</dbReference>
<sequence>MGESKNITWHASEVTKDERLQRNQHKSAVIWFTGLSGSGKSTISVELEKALFNHQIHTYRLDGDNVRHGLNRNLGFSPEDRKENIRRIGEVSKLMVDAGLITVTAFISPYKSDREAVRHLLDTDDFIEVYTQCSLSECENRDPKGLYKKVRSGEIAEFTGVNAPYEAPTQPEITLDTETLSVEASVSKIMDYLQKHQYIDDI</sequence>